<feature type="repeat" description="ANK" evidence="3">
    <location>
        <begin position="12"/>
        <end position="34"/>
    </location>
</feature>
<dbReference type="SUPFAM" id="SSF48403">
    <property type="entry name" value="Ankyrin repeat"/>
    <property type="match status" value="1"/>
</dbReference>
<evidence type="ECO:0000256" key="1">
    <source>
        <dbReference type="ARBA" id="ARBA00022737"/>
    </source>
</evidence>
<accession>A0AAT9GCQ3</accession>
<dbReference type="PANTHER" id="PTHR24123">
    <property type="entry name" value="ANKYRIN REPEAT-CONTAINING"/>
    <property type="match status" value="1"/>
</dbReference>
<protein>
    <recommendedName>
        <fullName evidence="5">Ankyrin repeat domain protein</fullName>
    </recommendedName>
</protein>
<keyword evidence="2 3" id="KW-0040">ANK repeat</keyword>
<organism evidence="4">
    <name type="scientific">Wolbachia endosymbiont of Sergentomyia squamirostris</name>
    <dbReference type="NCBI Taxonomy" id="3113640"/>
    <lineage>
        <taxon>Bacteria</taxon>
        <taxon>Pseudomonadati</taxon>
        <taxon>Pseudomonadota</taxon>
        <taxon>Alphaproteobacteria</taxon>
        <taxon>Rickettsiales</taxon>
        <taxon>Anaplasmataceae</taxon>
        <taxon>Wolbachieae</taxon>
        <taxon>Wolbachia</taxon>
    </lineage>
</organism>
<dbReference type="InterPro" id="IPR036770">
    <property type="entry name" value="Ankyrin_rpt-contain_sf"/>
</dbReference>
<keyword evidence="1" id="KW-0677">Repeat</keyword>
<evidence type="ECO:0000256" key="3">
    <source>
        <dbReference type="PROSITE-ProRule" id="PRU00023"/>
    </source>
</evidence>
<name>A0AAT9GCQ3_9RICK</name>
<evidence type="ECO:0008006" key="5">
    <source>
        <dbReference type="Google" id="ProtNLM"/>
    </source>
</evidence>
<dbReference type="Pfam" id="PF12796">
    <property type="entry name" value="Ank_2"/>
    <property type="match status" value="1"/>
</dbReference>
<dbReference type="Gene3D" id="1.25.40.20">
    <property type="entry name" value="Ankyrin repeat-containing domain"/>
    <property type="match status" value="1"/>
</dbReference>
<evidence type="ECO:0000256" key="2">
    <source>
        <dbReference type="ARBA" id="ARBA00023043"/>
    </source>
</evidence>
<dbReference type="InterPro" id="IPR051165">
    <property type="entry name" value="Multifunctional_ANK_Repeat"/>
</dbReference>
<dbReference type="AlphaFoldDB" id="A0AAT9GCQ3"/>
<dbReference type="PRINTS" id="PR01415">
    <property type="entry name" value="ANKYRIN"/>
</dbReference>
<dbReference type="InterPro" id="IPR002110">
    <property type="entry name" value="Ankyrin_rpt"/>
</dbReference>
<dbReference type="EMBL" id="AP029172">
    <property type="protein sequence ID" value="BFD47618.1"/>
    <property type="molecule type" value="Genomic_DNA"/>
</dbReference>
<reference evidence="4" key="1">
    <citation type="submission" date="2024-01" db="EMBL/GenBank/DDBJ databases">
        <title>Sequencing the genomes of a sandfly, Sergentomyia squamirostris, and its two endosymbionts.</title>
        <authorList>
            <person name="Itokawa K."/>
            <person name="Sanjoba C."/>
        </authorList>
    </citation>
    <scope>NUCLEOTIDE SEQUENCE</scope>
    <source>
        <strain evidence="4">WSSQ</strain>
    </source>
</reference>
<evidence type="ECO:0000313" key="4">
    <source>
        <dbReference type="EMBL" id="BFD47618.1"/>
    </source>
</evidence>
<dbReference type="PROSITE" id="PS50088">
    <property type="entry name" value="ANK_REPEAT"/>
    <property type="match status" value="1"/>
</dbReference>
<gene>
    <name evidence="4" type="ORF">DMENIID0003_06920</name>
</gene>
<dbReference type="PANTHER" id="PTHR24123:SF33">
    <property type="entry name" value="PROTEIN HOS4"/>
    <property type="match status" value="1"/>
</dbReference>
<sequence>MIKTYEEKIAKRGSTPLHIAVQMGDLVIVKYLIEGSNVNAEDNNGYTPLFYAGDLETTKYLLEKGADLVENGASMNDKDNEGYTPLHYAIQIPRNINQ</sequence>
<proteinExistence type="predicted"/>
<dbReference type="SMART" id="SM00248">
    <property type="entry name" value="ANK"/>
    <property type="match status" value="2"/>
</dbReference>
<dbReference type="PROSITE" id="PS50297">
    <property type="entry name" value="ANK_REP_REGION"/>
    <property type="match status" value="1"/>
</dbReference>